<dbReference type="Proteomes" id="UP000030832">
    <property type="component" value="Unassembled WGS sequence"/>
</dbReference>
<proteinExistence type="predicted"/>
<reference evidence="1 2" key="1">
    <citation type="submission" date="2014-09" db="EMBL/GenBank/DDBJ databases">
        <title>Genome sequencing and annotation of Bacillus Okhensis strain Kh10-101T.</title>
        <authorList>
            <person name="Prakash J.S."/>
        </authorList>
    </citation>
    <scope>NUCLEOTIDE SEQUENCE [LARGE SCALE GENOMIC DNA]</scope>
    <source>
        <strain evidence="2">Kh10-101T</strain>
    </source>
</reference>
<protein>
    <recommendedName>
        <fullName evidence="3">DUF2383 domain-containing protein</fullName>
    </recommendedName>
</protein>
<keyword evidence="2" id="KW-1185">Reference proteome</keyword>
<evidence type="ECO:0000313" key="1">
    <source>
        <dbReference type="EMBL" id="KHF41378.1"/>
    </source>
</evidence>
<gene>
    <name evidence="1" type="ORF">LQ50_03860</name>
</gene>
<evidence type="ECO:0000313" key="2">
    <source>
        <dbReference type="Proteomes" id="UP000030832"/>
    </source>
</evidence>
<evidence type="ECO:0008006" key="3">
    <source>
        <dbReference type="Google" id="ProtNLM"/>
    </source>
</evidence>
<dbReference type="AlphaFoldDB" id="A0A0B0IFP5"/>
<dbReference type="EMBL" id="JRJU01000003">
    <property type="protein sequence ID" value="KHF41378.1"/>
    <property type="molecule type" value="Genomic_DNA"/>
</dbReference>
<dbReference type="RefSeq" id="WP_034626273.1">
    <property type="nucleotide sequence ID" value="NZ_JRJU01000003.1"/>
</dbReference>
<name>A0A0B0IFP5_9BACI</name>
<sequence>MNNIHNFLKTVDYSNYEYQYSVQIMERLQEKRPELNRVVEEIDRIIIANRKVVGGHVDYSLNEIITEKKANLNRLNNVLDGGGDDRSSIIEWGAEIVKLIGVQNTFFTRLQLQMTQESFLRHVTAEHTTTIKYLIDLGRSLLIEIIR</sequence>
<accession>A0A0B0IFP5</accession>
<comment type="caution">
    <text evidence="1">The sequence shown here is derived from an EMBL/GenBank/DDBJ whole genome shotgun (WGS) entry which is preliminary data.</text>
</comment>
<organism evidence="1 2">
    <name type="scientific">Halalkalibacter okhensis</name>
    <dbReference type="NCBI Taxonomy" id="333138"/>
    <lineage>
        <taxon>Bacteria</taxon>
        <taxon>Bacillati</taxon>
        <taxon>Bacillota</taxon>
        <taxon>Bacilli</taxon>
        <taxon>Bacillales</taxon>
        <taxon>Bacillaceae</taxon>
        <taxon>Halalkalibacter</taxon>
    </lineage>
</organism>